<keyword evidence="1 4" id="KW-0808">Transferase</keyword>
<dbReference type="EMBL" id="FZOQ01000022">
    <property type="protein sequence ID" value="SNT06162.1"/>
    <property type="molecule type" value="Genomic_DNA"/>
</dbReference>
<organism evidence="4 5">
    <name type="scientific">Pontibacter ummariensis</name>
    <dbReference type="NCBI Taxonomy" id="1610492"/>
    <lineage>
        <taxon>Bacteria</taxon>
        <taxon>Pseudomonadati</taxon>
        <taxon>Bacteroidota</taxon>
        <taxon>Cytophagia</taxon>
        <taxon>Cytophagales</taxon>
        <taxon>Hymenobacteraceae</taxon>
        <taxon>Pontibacter</taxon>
    </lineage>
</organism>
<keyword evidence="5" id="KW-1185">Reference proteome</keyword>
<dbReference type="Gene3D" id="3.40.50.2000">
    <property type="entry name" value="Glycogen Phosphorylase B"/>
    <property type="match status" value="2"/>
</dbReference>
<sequence length="388" mass="43908">MKILYIHQYFRTPEQGGGLRSYYLSKALVQAGHQVEMITAYEGDSYYTACVEGIKVHYLPIPYSNNFGFSRRVLAFLRYTLQSIWLALKVKGVDLCYITSTPLTVGLVALAVKKLKGTPYYFEVRDLWPEGPVQLGFIRNKLLQRLLYTFERYIYKQAEKVVALSPGMARGVRPYVSPGKVAVIPNMADCSFFTSKSPLRHSLEEPFVVCYTGAIGLANHLEYLLDVAQACLQHHLPQVQFLIAGEGAMEDRLKEKAQALGLHNITWLGYLNKMEIRELLSSAHATYTSFAPFPILETNSPNKFFDSLAAAKLTIVNTKGWLKEMVEEHGCGFYADPQEPASFVQQLKPYLAQPCLLVKAQHQARELAKTEFARAILSQRFLDYIEQP</sequence>
<dbReference type="InterPro" id="IPR028098">
    <property type="entry name" value="Glyco_trans_4-like_N"/>
</dbReference>
<dbReference type="PANTHER" id="PTHR46401:SF2">
    <property type="entry name" value="GLYCOSYLTRANSFERASE WBBK-RELATED"/>
    <property type="match status" value="1"/>
</dbReference>
<accession>A0A239JKS3</accession>
<dbReference type="CDD" id="cd03794">
    <property type="entry name" value="GT4_WbuB-like"/>
    <property type="match status" value="1"/>
</dbReference>
<dbReference type="GO" id="GO:0009103">
    <property type="term" value="P:lipopolysaccharide biosynthetic process"/>
    <property type="evidence" value="ECO:0007669"/>
    <property type="project" value="TreeGrafter"/>
</dbReference>
<proteinExistence type="predicted"/>
<evidence type="ECO:0000313" key="5">
    <source>
        <dbReference type="Proteomes" id="UP000198432"/>
    </source>
</evidence>
<gene>
    <name evidence="4" type="ORF">SAMN06296052_12245</name>
</gene>
<dbReference type="Pfam" id="PF00534">
    <property type="entry name" value="Glycos_transf_1"/>
    <property type="match status" value="1"/>
</dbReference>
<evidence type="ECO:0000313" key="4">
    <source>
        <dbReference type="EMBL" id="SNT06162.1"/>
    </source>
</evidence>
<evidence type="ECO:0000259" key="2">
    <source>
        <dbReference type="Pfam" id="PF00534"/>
    </source>
</evidence>
<protein>
    <submittedName>
        <fullName evidence="4">Glycosyltransferase involved in cell wall bisynthesis</fullName>
    </submittedName>
</protein>
<dbReference type="InterPro" id="IPR001296">
    <property type="entry name" value="Glyco_trans_1"/>
</dbReference>
<dbReference type="AlphaFoldDB" id="A0A239JKS3"/>
<dbReference type="OrthoDB" id="9811902at2"/>
<reference evidence="5" key="1">
    <citation type="submission" date="2017-06" db="EMBL/GenBank/DDBJ databases">
        <authorList>
            <person name="Varghese N."/>
            <person name="Submissions S."/>
        </authorList>
    </citation>
    <scope>NUCLEOTIDE SEQUENCE [LARGE SCALE GENOMIC DNA]</scope>
    <source>
        <strain evidence="5">NKM1</strain>
    </source>
</reference>
<dbReference type="RefSeq" id="WP_089320939.1">
    <property type="nucleotide sequence ID" value="NZ_FZOQ01000022.1"/>
</dbReference>
<dbReference type="Proteomes" id="UP000198432">
    <property type="component" value="Unassembled WGS sequence"/>
</dbReference>
<feature type="domain" description="Glycosyltransferase subfamily 4-like N-terminal" evidence="3">
    <location>
        <begin position="16"/>
        <end position="186"/>
    </location>
</feature>
<dbReference type="Pfam" id="PF13579">
    <property type="entry name" value="Glyco_trans_4_4"/>
    <property type="match status" value="1"/>
</dbReference>
<name>A0A239JKS3_9BACT</name>
<dbReference type="PANTHER" id="PTHR46401">
    <property type="entry name" value="GLYCOSYLTRANSFERASE WBBK-RELATED"/>
    <property type="match status" value="1"/>
</dbReference>
<evidence type="ECO:0000256" key="1">
    <source>
        <dbReference type="ARBA" id="ARBA00022679"/>
    </source>
</evidence>
<feature type="domain" description="Glycosyl transferase family 1" evidence="2">
    <location>
        <begin position="204"/>
        <end position="365"/>
    </location>
</feature>
<evidence type="ECO:0000259" key="3">
    <source>
        <dbReference type="Pfam" id="PF13579"/>
    </source>
</evidence>
<dbReference type="SUPFAM" id="SSF53756">
    <property type="entry name" value="UDP-Glycosyltransferase/glycogen phosphorylase"/>
    <property type="match status" value="1"/>
</dbReference>
<dbReference type="GO" id="GO:0016757">
    <property type="term" value="F:glycosyltransferase activity"/>
    <property type="evidence" value="ECO:0007669"/>
    <property type="project" value="InterPro"/>
</dbReference>